<evidence type="ECO:0000256" key="1">
    <source>
        <dbReference type="SAM" id="Coils"/>
    </source>
</evidence>
<comment type="caution">
    <text evidence="3">The sequence shown here is derived from an EMBL/GenBank/DDBJ whole genome shotgun (WGS) entry which is preliminary data.</text>
</comment>
<dbReference type="EMBL" id="AMPO01000012">
    <property type="protein sequence ID" value="EKF84876.1"/>
    <property type="molecule type" value="Genomic_DNA"/>
</dbReference>
<name>K2QAB4_METFP</name>
<evidence type="ECO:0000256" key="2">
    <source>
        <dbReference type="SAM" id="MobiDB-lite"/>
    </source>
</evidence>
<accession>K2QAB4</accession>
<keyword evidence="4" id="KW-1185">Reference proteome</keyword>
<feature type="region of interest" description="Disordered" evidence="2">
    <location>
        <begin position="171"/>
        <end position="198"/>
    </location>
</feature>
<proteinExistence type="predicted"/>
<reference evidence="3 4" key="1">
    <citation type="journal article" date="2012" name="J. Bacteriol.">
        <title>Draft genome sequence of Methanobacterium formicicum DSM 3637, an archaebacterium isolated from the methane producer amoeba Pelomyxa palustris.</title>
        <authorList>
            <person name="Gutierrez G."/>
        </authorList>
    </citation>
    <scope>NUCLEOTIDE SEQUENCE [LARGE SCALE GENOMIC DNA]</scope>
    <source>
        <strain evidence="4">DSM 3637 / PP1</strain>
    </source>
</reference>
<dbReference type="PANTHER" id="PTHR40707:SF1">
    <property type="entry name" value="DUF460 DOMAIN-CONTAINING PROTEIN"/>
    <property type="match status" value="1"/>
</dbReference>
<feature type="coiled-coil region" evidence="1">
    <location>
        <begin position="247"/>
        <end position="333"/>
    </location>
</feature>
<dbReference type="PATRIC" id="fig|1204725.3.peg.2369"/>
<dbReference type="PANTHER" id="PTHR40707">
    <property type="entry name" value="POSSIBLE NUCLEASE OF RNASE H FOLD, RUVC/YQGF FAMILY"/>
    <property type="match status" value="1"/>
</dbReference>
<feature type="compositionally biased region" description="Polar residues" evidence="2">
    <location>
        <begin position="171"/>
        <end position="188"/>
    </location>
</feature>
<evidence type="ECO:0008006" key="5">
    <source>
        <dbReference type="Google" id="ProtNLM"/>
    </source>
</evidence>
<protein>
    <recommendedName>
        <fullName evidence="5">DUF460 domain-containing protein</fullName>
    </recommendedName>
</protein>
<dbReference type="AlphaFoldDB" id="K2QAB4"/>
<feature type="compositionally biased region" description="Basic and acidic residues" evidence="2">
    <location>
        <begin position="189"/>
        <end position="198"/>
    </location>
</feature>
<evidence type="ECO:0000313" key="3">
    <source>
        <dbReference type="EMBL" id="EKF84876.1"/>
    </source>
</evidence>
<keyword evidence="1" id="KW-0175">Coiled coil</keyword>
<gene>
    <name evidence="3" type="ORF">A994_11797</name>
</gene>
<dbReference type="Pfam" id="PF04312">
    <property type="entry name" value="DUF460"/>
    <property type="match status" value="1"/>
</dbReference>
<dbReference type="InterPro" id="IPR007408">
    <property type="entry name" value="DUF460"/>
</dbReference>
<sequence length="486" mass="55461">MTVGVAILDLSGEILSVNSFKEASRADITKHIISFGRTVLVATDVHQTPKMVRKMATALNSKVYSPYRDLAVSAKNEMVDDYIYSNDNHHAIPRSRDIGSDLIPQNAHERDALAAAIQGYKKHQKKLEHIEKRTLNLEMSPELIDEVKIMVINEVPITKAINATLEKLQNPINSSKTDKGTLTSNNGNTKDEPNTADNMTHKMDKKVYKKHNEEIKVFEVVKEGTIRIAELSDNYSDSPDKDASLIISGLKNKLKSQEKQIRNLQNKNRILEDDLQTFHSEISHLESKIERLQYQYSQNILHQKEIINKQSIIRGLQEKYNRQKALNKNLADQLESIKRIRAMELSREASPVKIIESFSKDSIREATGAWNIRKGDVVMLRSSEGGGSQTASLLIRLGVKAVITTDKMSHQARSEFERNMVPLIPLETVDLKMADDFAVILSSDLDRQIKKWEKNQEDKRKKEETNKLLKIMDDYRAKRKRSPHNF</sequence>
<dbReference type="Proteomes" id="UP000007360">
    <property type="component" value="Unassembled WGS sequence"/>
</dbReference>
<organism evidence="3 4">
    <name type="scientific">Methanobacterium formicicum (strain DSM 3637 / PP1)</name>
    <dbReference type="NCBI Taxonomy" id="1204725"/>
    <lineage>
        <taxon>Archaea</taxon>
        <taxon>Methanobacteriati</taxon>
        <taxon>Methanobacteriota</taxon>
        <taxon>Methanomada group</taxon>
        <taxon>Methanobacteria</taxon>
        <taxon>Methanobacteriales</taxon>
        <taxon>Methanobacteriaceae</taxon>
        <taxon>Methanobacterium</taxon>
    </lineage>
</organism>
<evidence type="ECO:0000313" key="4">
    <source>
        <dbReference type="Proteomes" id="UP000007360"/>
    </source>
</evidence>